<evidence type="ECO:0000259" key="2">
    <source>
        <dbReference type="Pfam" id="PF00656"/>
    </source>
</evidence>
<dbReference type="PANTHER" id="PTHR48104">
    <property type="entry name" value="METACASPASE-4"/>
    <property type="match status" value="1"/>
</dbReference>
<dbReference type="Pfam" id="PF01471">
    <property type="entry name" value="PG_binding_1"/>
    <property type="match status" value="2"/>
</dbReference>
<evidence type="ECO:0000256" key="1">
    <source>
        <dbReference type="SAM" id="MobiDB-lite"/>
    </source>
</evidence>
<reference evidence="4" key="1">
    <citation type="submission" date="2020-11" db="EMBL/GenBank/DDBJ databases">
        <title>Nocardioides sp. nov., isolated from Soil of Cynanchum wilfordii Hemsley rhizosphere.</title>
        <authorList>
            <person name="Lee J.-S."/>
            <person name="Suh M.K."/>
            <person name="Kim J.-S."/>
        </authorList>
    </citation>
    <scope>NUCLEOTIDE SEQUENCE</scope>
    <source>
        <strain evidence="4">KCTC 19275</strain>
    </source>
</reference>
<dbReference type="InterPro" id="IPR002477">
    <property type="entry name" value="Peptidoglycan-bd-like"/>
</dbReference>
<dbReference type="InterPro" id="IPR036365">
    <property type="entry name" value="PGBD-like_sf"/>
</dbReference>
<feature type="compositionally biased region" description="Gly residues" evidence="1">
    <location>
        <begin position="498"/>
        <end position="508"/>
    </location>
</feature>
<dbReference type="Gene3D" id="1.10.101.10">
    <property type="entry name" value="PGBD-like superfamily/PGBD"/>
    <property type="match status" value="2"/>
</dbReference>
<dbReference type="PANTHER" id="PTHR48104:SF30">
    <property type="entry name" value="METACASPASE-1"/>
    <property type="match status" value="1"/>
</dbReference>
<organism evidence="4 5">
    <name type="scientific">Nocardioides islandensis</name>
    <dbReference type="NCBI Taxonomy" id="433663"/>
    <lineage>
        <taxon>Bacteria</taxon>
        <taxon>Bacillati</taxon>
        <taxon>Actinomycetota</taxon>
        <taxon>Actinomycetes</taxon>
        <taxon>Propionibacteriales</taxon>
        <taxon>Nocardioidaceae</taxon>
        <taxon>Nocardioides</taxon>
    </lineage>
</organism>
<dbReference type="GO" id="GO:0005737">
    <property type="term" value="C:cytoplasm"/>
    <property type="evidence" value="ECO:0007669"/>
    <property type="project" value="TreeGrafter"/>
</dbReference>
<evidence type="ECO:0000313" key="5">
    <source>
        <dbReference type="Proteomes" id="UP000640489"/>
    </source>
</evidence>
<dbReference type="InterPro" id="IPR011600">
    <property type="entry name" value="Pept_C14_caspase"/>
</dbReference>
<dbReference type="RefSeq" id="WP_194708305.1">
    <property type="nucleotide sequence ID" value="NZ_JADKPN010000013.1"/>
</dbReference>
<dbReference type="SUPFAM" id="SSF52129">
    <property type="entry name" value="Caspase-like"/>
    <property type="match status" value="1"/>
</dbReference>
<feature type="domain" description="Peptidase C14 caspase" evidence="2">
    <location>
        <begin position="16"/>
        <end position="269"/>
    </location>
</feature>
<protein>
    <submittedName>
        <fullName evidence="4">Caspase family protein</fullName>
    </submittedName>
</protein>
<feature type="compositionally biased region" description="Gly residues" evidence="1">
    <location>
        <begin position="377"/>
        <end position="492"/>
    </location>
</feature>
<evidence type="ECO:0000259" key="3">
    <source>
        <dbReference type="Pfam" id="PF01471"/>
    </source>
</evidence>
<feature type="domain" description="Peptidoglycan binding-like" evidence="3">
    <location>
        <begin position="531"/>
        <end position="586"/>
    </location>
</feature>
<dbReference type="Pfam" id="PF00656">
    <property type="entry name" value="Peptidase_C14"/>
    <property type="match status" value="1"/>
</dbReference>
<feature type="compositionally biased region" description="Polar residues" evidence="1">
    <location>
        <begin position="295"/>
        <end position="307"/>
    </location>
</feature>
<proteinExistence type="predicted"/>
<dbReference type="GO" id="GO:0006508">
    <property type="term" value="P:proteolysis"/>
    <property type="evidence" value="ECO:0007669"/>
    <property type="project" value="InterPro"/>
</dbReference>
<dbReference type="AlphaFoldDB" id="A0A930VJP3"/>
<dbReference type="SUPFAM" id="SSF47090">
    <property type="entry name" value="PGBD-like"/>
    <property type="match status" value="2"/>
</dbReference>
<dbReference type="InterPro" id="IPR036366">
    <property type="entry name" value="PGBDSf"/>
</dbReference>
<sequence>MSGYSLHIGLNHCDPNAYPGWDSTLSGCINDANSMMQLASTAGFRTRRMIDGEATSNAVLSAIGNLGRTCQPGDIALISYSGHGGQVPDTNGDEDDGQDETWVLYDRQVADDELNQVYSQFAAGVRILVVSDSCHSGTVARQVINLATRHAVATNQVGKDLWPVGVTVEEAKPRFMPYSIAKLDADRKKSVYSLVQTLTRNSKNPDLAASLILLSGCQDNQTSFDGTVNGAFTTALLQVWNQGRFSGDYRSFHTAIQARMPADQTPNFYTLGDVSTYQTQRPFSLDASSSGSSGPTGATRPQLQQGSRGPDVVYLQQRLAVHGYPLGADGIFGAATAQAVRTFQTTKGITADGIVGPVTWRALEASPPDVGTSGTWDTGGGQDDGGWDGGGGGQDGGGWDGGGGDGGDGGGGGQDDGGWDGGWDGGGDGGGGQDDGGWDGGDGGGDGGGGQDDGGWDGGDGGDGGGGQDDGGWDGGDGGDGGGGQDDGGWDGGDGDGGDGGQDDGGGWGDDRAARSGPAATARPVVRQGDSGQHVRTAQSCLRTHGYRGPVDGRFTARMATAVRIFQKSQGLPNSGVIDQATWRAIEC</sequence>
<gene>
    <name evidence="4" type="ORF">ISU07_18445</name>
</gene>
<comment type="caution">
    <text evidence="4">The sequence shown here is derived from an EMBL/GenBank/DDBJ whole genome shotgun (WGS) entry which is preliminary data.</text>
</comment>
<dbReference type="Gene3D" id="3.40.50.1460">
    <property type="match status" value="1"/>
</dbReference>
<feature type="domain" description="Peptidoglycan binding-like" evidence="3">
    <location>
        <begin position="308"/>
        <end position="363"/>
    </location>
</feature>
<feature type="region of interest" description="Disordered" evidence="1">
    <location>
        <begin position="283"/>
        <end position="309"/>
    </location>
</feature>
<name>A0A930VJP3_9ACTN</name>
<dbReference type="EMBL" id="JADKPN010000013">
    <property type="protein sequence ID" value="MBF4765115.1"/>
    <property type="molecule type" value="Genomic_DNA"/>
</dbReference>
<dbReference type="InterPro" id="IPR050452">
    <property type="entry name" value="Metacaspase"/>
</dbReference>
<dbReference type="Proteomes" id="UP000640489">
    <property type="component" value="Unassembled WGS sequence"/>
</dbReference>
<accession>A0A930VJP3</accession>
<keyword evidence="5" id="KW-1185">Reference proteome</keyword>
<evidence type="ECO:0000313" key="4">
    <source>
        <dbReference type="EMBL" id="MBF4765115.1"/>
    </source>
</evidence>
<dbReference type="InterPro" id="IPR029030">
    <property type="entry name" value="Caspase-like_dom_sf"/>
</dbReference>
<feature type="region of interest" description="Disordered" evidence="1">
    <location>
        <begin position="364"/>
        <end position="534"/>
    </location>
</feature>
<dbReference type="GO" id="GO:0004197">
    <property type="term" value="F:cysteine-type endopeptidase activity"/>
    <property type="evidence" value="ECO:0007669"/>
    <property type="project" value="InterPro"/>
</dbReference>